<dbReference type="GeneID" id="69550046"/>
<organism evidence="1 2">
    <name type="scientific">Aeromonas jandaei</name>
    <dbReference type="NCBI Taxonomy" id="650"/>
    <lineage>
        <taxon>Bacteria</taxon>
        <taxon>Pseudomonadati</taxon>
        <taxon>Pseudomonadota</taxon>
        <taxon>Gammaproteobacteria</taxon>
        <taxon>Aeromonadales</taxon>
        <taxon>Aeromonadaceae</taxon>
        <taxon>Aeromonas</taxon>
    </lineage>
</organism>
<dbReference type="EMBL" id="CP066092">
    <property type="protein sequence ID" value="QQB20369.1"/>
    <property type="molecule type" value="Genomic_DNA"/>
</dbReference>
<dbReference type="RefSeq" id="WP_156128656.1">
    <property type="nucleotide sequence ID" value="NZ_CAWMFX010000010.1"/>
</dbReference>
<name>A0A7T4AAK5_AERJA</name>
<sequence length="96" mass="11272">MERGNPGQSLYFHSTIAYFSALYLHKQPFHRRLEYRLFIPQSWLWQEKNHIQSVTTPKWLYAATPHADSGWSEWIKLILLVPCQEAAFPFAHPTSG</sequence>
<accession>A0A7T4AAK5</accession>
<proteinExistence type="predicted"/>
<reference evidence="1 2" key="1">
    <citation type="submission" date="2020-12" db="EMBL/GenBank/DDBJ databases">
        <title>FDA dAtabase for Regulatory Grade micrObial Sequences (FDA-ARGOS): Supporting development and validation of Infectious Disease Dx tests.</title>
        <authorList>
            <person name="Sproer C."/>
            <person name="Gronow S."/>
            <person name="Severitt S."/>
            <person name="Schroder I."/>
            <person name="Tallon L."/>
            <person name="Sadzewicz L."/>
            <person name="Zhao X."/>
            <person name="Boylan J."/>
            <person name="Ott S."/>
            <person name="Bowen H."/>
            <person name="Vavikolanu K."/>
            <person name="Mehta A."/>
            <person name="Aluvathingal J."/>
            <person name="Nadendla S."/>
            <person name="Lowell S."/>
            <person name="Myers T."/>
            <person name="Yan Y."/>
            <person name="Sichtig H."/>
        </authorList>
    </citation>
    <scope>NUCLEOTIDE SEQUENCE [LARGE SCALE GENOMIC DNA]</scope>
    <source>
        <strain evidence="1 2">FDAARGOS_986</strain>
    </source>
</reference>
<gene>
    <name evidence="1" type="ORF">I6H43_02140</name>
</gene>
<protein>
    <submittedName>
        <fullName evidence="1">Uncharacterized protein</fullName>
    </submittedName>
</protein>
<keyword evidence="2" id="KW-1185">Reference proteome</keyword>
<evidence type="ECO:0000313" key="2">
    <source>
        <dbReference type="Proteomes" id="UP000595481"/>
    </source>
</evidence>
<dbReference type="Proteomes" id="UP000595481">
    <property type="component" value="Chromosome"/>
</dbReference>
<evidence type="ECO:0000313" key="1">
    <source>
        <dbReference type="EMBL" id="QQB20369.1"/>
    </source>
</evidence>